<dbReference type="OrthoDB" id="5376312at2759"/>
<evidence type="ECO:0000313" key="3">
    <source>
        <dbReference type="Proteomes" id="UP000243515"/>
    </source>
</evidence>
<feature type="compositionally biased region" description="Basic and acidic residues" evidence="1">
    <location>
        <begin position="236"/>
        <end position="245"/>
    </location>
</feature>
<protein>
    <submittedName>
        <fullName evidence="2">Uncharacterized protein</fullName>
    </submittedName>
</protein>
<feature type="region of interest" description="Disordered" evidence="1">
    <location>
        <begin position="384"/>
        <end position="413"/>
    </location>
</feature>
<feature type="region of interest" description="Disordered" evidence="1">
    <location>
        <begin position="213"/>
        <end position="245"/>
    </location>
</feature>
<feature type="region of interest" description="Disordered" evidence="1">
    <location>
        <begin position="85"/>
        <end position="117"/>
    </location>
</feature>
<gene>
    <name evidence="2" type="ORF">Egran_00735</name>
</gene>
<accession>A0A232M5F3</accession>
<evidence type="ECO:0000313" key="2">
    <source>
        <dbReference type="EMBL" id="OXV11504.1"/>
    </source>
</evidence>
<keyword evidence="3" id="KW-1185">Reference proteome</keyword>
<proteinExistence type="predicted"/>
<reference evidence="2 3" key="1">
    <citation type="journal article" date="2015" name="Environ. Microbiol.">
        <title>Metagenome sequence of Elaphomyces granulatus from sporocarp tissue reveals Ascomycota ectomycorrhizal fingerprints of genome expansion and a Proteobacteria-rich microbiome.</title>
        <authorList>
            <person name="Quandt C.A."/>
            <person name="Kohler A."/>
            <person name="Hesse C.N."/>
            <person name="Sharpton T.J."/>
            <person name="Martin F."/>
            <person name="Spatafora J.W."/>
        </authorList>
    </citation>
    <scope>NUCLEOTIDE SEQUENCE [LARGE SCALE GENOMIC DNA]</scope>
    <source>
        <strain evidence="2 3">OSC145934</strain>
    </source>
</reference>
<feature type="compositionally biased region" description="Polar residues" evidence="1">
    <location>
        <begin position="396"/>
        <end position="413"/>
    </location>
</feature>
<comment type="caution">
    <text evidence="2">The sequence shown here is derived from an EMBL/GenBank/DDBJ whole genome shotgun (WGS) entry which is preliminary data.</text>
</comment>
<feature type="compositionally biased region" description="Polar residues" evidence="1">
    <location>
        <begin position="284"/>
        <end position="294"/>
    </location>
</feature>
<dbReference type="EMBL" id="NPHW01002445">
    <property type="protein sequence ID" value="OXV11504.1"/>
    <property type="molecule type" value="Genomic_DNA"/>
</dbReference>
<dbReference type="AlphaFoldDB" id="A0A232M5F3"/>
<feature type="compositionally biased region" description="Low complexity" evidence="1">
    <location>
        <begin position="300"/>
        <end position="314"/>
    </location>
</feature>
<feature type="region of interest" description="Disordered" evidence="1">
    <location>
        <begin position="260"/>
        <end position="341"/>
    </location>
</feature>
<evidence type="ECO:0000256" key="1">
    <source>
        <dbReference type="SAM" id="MobiDB-lite"/>
    </source>
</evidence>
<feature type="compositionally biased region" description="Polar residues" evidence="1">
    <location>
        <begin position="15"/>
        <end position="26"/>
    </location>
</feature>
<sequence>MRLLSQHRHLDARQTPGSPQQDSQGGTNTGFIAAAVGIIVGVTLIIVFYLILRTLRIRDFSPRLLPGGYLKRKWKSWSPGVSYGQLPGASPTPNRDENTSYNGSAVGGGSLGTNANGVQRDTSVRSIITLPAYSPTPKPTEQIIAREGERGGMDVVVEFPETVEEEETRREDEMAALYQIRLRRRQEIAEREERRRQRREARERGDITRLQELRRESVARAGGSNGTSAATMLIEHQSRGRDRRVSSVTYAELGHVWHDGSRVRGNSADSDQLPLLESAGPFGRNSTSSLPQTSHSREFSASSILSTSTLASDIETPNSSTHRNGAVSEQDEGDMGGSRIPPPEYYDHVEWGEAPAYESPVVGRGERAPQLPLIQRLPTIRVDVATPENSRPESPVTPSHLLSTMSHPIHATS</sequence>
<dbReference type="Proteomes" id="UP000243515">
    <property type="component" value="Unassembled WGS sequence"/>
</dbReference>
<organism evidence="2 3">
    <name type="scientific">Elaphomyces granulatus</name>
    <dbReference type="NCBI Taxonomy" id="519963"/>
    <lineage>
        <taxon>Eukaryota</taxon>
        <taxon>Fungi</taxon>
        <taxon>Dikarya</taxon>
        <taxon>Ascomycota</taxon>
        <taxon>Pezizomycotina</taxon>
        <taxon>Eurotiomycetes</taxon>
        <taxon>Eurotiomycetidae</taxon>
        <taxon>Eurotiales</taxon>
        <taxon>Elaphomycetaceae</taxon>
        <taxon>Elaphomyces</taxon>
    </lineage>
</organism>
<name>A0A232M5F3_9EURO</name>
<feature type="region of interest" description="Disordered" evidence="1">
    <location>
        <begin position="1"/>
        <end position="26"/>
    </location>
</feature>